<comment type="caution">
    <text evidence="1">The sequence shown here is derived from an EMBL/GenBank/DDBJ whole genome shotgun (WGS) entry which is preliminary data.</text>
</comment>
<sequence>STPVTALQPPAAPRCSSNRRAALFSVFLPVAAAAGIALGEPALAAAAETAEGKRLWLSGKSGGPKTDDKAGTKKDSKYLRCLSNCLAGCQKPSYDGERDRDECLQRCQDSCCFSYVQCTYPVVQNK</sequence>
<organism evidence="1 2">
    <name type="scientific">Tribonema minus</name>
    <dbReference type="NCBI Taxonomy" id="303371"/>
    <lineage>
        <taxon>Eukaryota</taxon>
        <taxon>Sar</taxon>
        <taxon>Stramenopiles</taxon>
        <taxon>Ochrophyta</taxon>
        <taxon>PX clade</taxon>
        <taxon>Xanthophyceae</taxon>
        <taxon>Tribonematales</taxon>
        <taxon>Tribonemataceae</taxon>
        <taxon>Tribonema</taxon>
    </lineage>
</organism>
<dbReference type="EMBL" id="JAFCMP010000201">
    <property type="protein sequence ID" value="KAG5183546.1"/>
    <property type="molecule type" value="Genomic_DNA"/>
</dbReference>
<feature type="non-terminal residue" evidence="1">
    <location>
        <position position="1"/>
    </location>
</feature>
<proteinExistence type="predicted"/>
<keyword evidence="2" id="KW-1185">Reference proteome</keyword>
<accession>A0A835YXU0</accession>
<protein>
    <submittedName>
        <fullName evidence="1">Uncharacterized protein</fullName>
    </submittedName>
</protein>
<evidence type="ECO:0000313" key="1">
    <source>
        <dbReference type="EMBL" id="KAG5183546.1"/>
    </source>
</evidence>
<name>A0A835YXU0_9STRA</name>
<dbReference type="AlphaFoldDB" id="A0A835YXU0"/>
<dbReference type="Proteomes" id="UP000664859">
    <property type="component" value="Unassembled WGS sequence"/>
</dbReference>
<evidence type="ECO:0000313" key="2">
    <source>
        <dbReference type="Proteomes" id="UP000664859"/>
    </source>
</evidence>
<gene>
    <name evidence="1" type="ORF">JKP88DRAFT_348622</name>
</gene>
<dbReference type="OrthoDB" id="43299at2759"/>
<reference evidence="1" key="1">
    <citation type="submission" date="2021-02" db="EMBL/GenBank/DDBJ databases">
        <title>First Annotated Genome of the Yellow-green Alga Tribonema minus.</title>
        <authorList>
            <person name="Mahan K.M."/>
        </authorList>
    </citation>
    <scope>NUCLEOTIDE SEQUENCE</scope>
    <source>
        <strain evidence="1">UTEX B ZZ1240</strain>
    </source>
</reference>